<proteinExistence type="predicted"/>
<organism evidence="2">
    <name type="scientific">Oryza meridionalis</name>
    <dbReference type="NCBI Taxonomy" id="40149"/>
    <lineage>
        <taxon>Eukaryota</taxon>
        <taxon>Viridiplantae</taxon>
        <taxon>Streptophyta</taxon>
        <taxon>Embryophyta</taxon>
        <taxon>Tracheophyta</taxon>
        <taxon>Spermatophyta</taxon>
        <taxon>Magnoliopsida</taxon>
        <taxon>Liliopsida</taxon>
        <taxon>Poales</taxon>
        <taxon>Poaceae</taxon>
        <taxon>BOP clade</taxon>
        <taxon>Oryzoideae</taxon>
        <taxon>Oryzeae</taxon>
        <taxon>Oryzinae</taxon>
        <taxon>Oryza</taxon>
    </lineage>
</organism>
<dbReference type="Pfam" id="PF12937">
    <property type="entry name" value="F-box-like"/>
    <property type="match status" value="1"/>
</dbReference>
<dbReference type="EnsemblPlants" id="OMERI03G21050.3">
    <property type="protein sequence ID" value="OMERI03G21050.3"/>
    <property type="gene ID" value="OMERI03G21050"/>
</dbReference>
<dbReference type="InterPro" id="IPR001810">
    <property type="entry name" value="F-box_dom"/>
</dbReference>
<dbReference type="Proteomes" id="UP000008021">
    <property type="component" value="Chromosome 3"/>
</dbReference>
<accession>A0A0E0D2T0</accession>
<reference evidence="2" key="1">
    <citation type="submission" date="2015-04" db="UniProtKB">
        <authorList>
            <consortium name="EnsemblPlants"/>
        </authorList>
    </citation>
    <scope>IDENTIFICATION</scope>
</reference>
<dbReference type="Gene3D" id="1.20.1280.50">
    <property type="match status" value="1"/>
</dbReference>
<dbReference type="SUPFAM" id="SSF81383">
    <property type="entry name" value="F-box domain"/>
    <property type="match status" value="1"/>
</dbReference>
<protein>
    <recommendedName>
        <fullName evidence="1">F-box domain-containing protein</fullName>
    </recommendedName>
</protein>
<keyword evidence="3" id="KW-1185">Reference proteome</keyword>
<dbReference type="Gramene" id="OMERI03G21050.3">
    <property type="protein sequence ID" value="OMERI03G21050.3"/>
    <property type="gene ID" value="OMERI03G21050"/>
</dbReference>
<dbReference type="AlphaFoldDB" id="A0A0E0D2T0"/>
<feature type="domain" description="F-box" evidence="1">
    <location>
        <begin position="16"/>
        <end position="59"/>
    </location>
</feature>
<sequence>MASSSPPVRPWADLQHDLLVMIMSRVGLPDLLSGGATRACSAWRASARDPLVWRRVDLRDWAILTSARRRLAAGDGEAAAAGRGRVPLQAALCSVLEIVVRRAAGRMEALLLPEFADEEHLLFLAQSARGWKRRIGTKSVLPIAAPSPSLQITTPSVAN</sequence>
<reference evidence="2" key="2">
    <citation type="submission" date="2018-05" db="EMBL/GenBank/DDBJ databases">
        <title>OmerRS3 (Oryza meridionalis Reference Sequence Version 3).</title>
        <authorList>
            <person name="Zhang J."/>
            <person name="Kudrna D."/>
            <person name="Lee S."/>
            <person name="Talag J."/>
            <person name="Welchert J."/>
            <person name="Wing R.A."/>
        </authorList>
    </citation>
    <scope>NUCLEOTIDE SEQUENCE [LARGE SCALE GENOMIC DNA]</scope>
    <source>
        <strain evidence="2">cv. OR44</strain>
    </source>
</reference>
<dbReference type="PANTHER" id="PTHR38926">
    <property type="entry name" value="F-BOX DOMAIN CONTAINING PROTEIN, EXPRESSED"/>
    <property type="match status" value="1"/>
</dbReference>
<dbReference type="PANTHER" id="PTHR38926:SF12">
    <property type="entry name" value="F-BOX DOMAIN CONTAINING PROTEIN, EXPRESSED"/>
    <property type="match status" value="1"/>
</dbReference>
<evidence type="ECO:0000259" key="1">
    <source>
        <dbReference type="Pfam" id="PF12937"/>
    </source>
</evidence>
<evidence type="ECO:0000313" key="3">
    <source>
        <dbReference type="Proteomes" id="UP000008021"/>
    </source>
</evidence>
<evidence type="ECO:0000313" key="2">
    <source>
        <dbReference type="EnsemblPlants" id="OMERI03G21050.3"/>
    </source>
</evidence>
<dbReference type="HOGENOM" id="CLU_1663522_0_0_1"/>
<dbReference type="InterPro" id="IPR036047">
    <property type="entry name" value="F-box-like_dom_sf"/>
</dbReference>
<name>A0A0E0D2T0_9ORYZ</name>